<keyword evidence="3" id="KW-1185">Reference proteome</keyword>
<dbReference type="AlphaFoldDB" id="A0A6V6Z9Q2"/>
<dbReference type="InterPro" id="IPR049458">
    <property type="entry name" value="EpsG-like"/>
</dbReference>
<feature type="transmembrane region" description="Helical" evidence="1">
    <location>
        <begin position="152"/>
        <end position="178"/>
    </location>
</feature>
<sequence>MGFYIILIFVVLALFLVSYNYPGKEKIVSLSLLVIMILIGGFREGIGWDYNNYTYWYMYGTRDNNVEYGFLMIMKIFRFLNLSYTFLFFFFSFFTYLFVYLGARKYTKKSTLPLVLYFMIPVMFLYSFTYIRQFLSVAITFYAFSFLLDKKYYYYSLLMISAIFIHYSSLIPFIIFFIIFKWGEFIETRYLYLVIGISFIISQIGVIHLLTFIFKESHYLYYVSNKFTVPVPFAKLLVLNTMGLIILWYYQKFGFQLSHQRCLMLAYISSIVFINMFSESTELTRVYIYFRIFEIILVSEIIYYTLRNKKIWLTSFICCFYLFPFFRAIKIDGEKQKDEKMRLIPYKSLLIKNCI</sequence>
<reference evidence="2 3" key="1">
    <citation type="submission" date="2020-06" db="EMBL/GenBank/DDBJ databases">
        <authorList>
            <person name="Criscuolo A."/>
        </authorList>
    </citation>
    <scope>NUCLEOTIDE SEQUENCE [LARGE SCALE GENOMIC DNA]</scope>
    <source>
        <strain evidence="3">CIP 111411</strain>
    </source>
</reference>
<dbReference type="Pfam" id="PF14897">
    <property type="entry name" value="EpsG"/>
    <property type="match status" value="1"/>
</dbReference>
<feature type="transmembrane region" description="Helical" evidence="1">
    <location>
        <begin position="262"/>
        <end position="280"/>
    </location>
</feature>
<comment type="caution">
    <text evidence="2">The sequence shown here is derived from an EMBL/GenBank/DDBJ whole genome shotgun (WGS) entry which is preliminary data.</text>
</comment>
<keyword evidence="1" id="KW-0812">Transmembrane</keyword>
<feature type="transmembrane region" description="Helical" evidence="1">
    <location>
        <begin position="27"/>
        <end position="46"/>
    </location>
</feature>
<evidence type="ECO:0008006" key="4">
    <source>
        <dbReference type="Google" id="ProtNLM"/>
    </source>
</evidence>
<evidence type="ECO:0000256" key="1">
    <source>
        <dbReference type="SAM" id="Phobius"/>
    </source>
</evidence>
<dbReference type="Proteomes" id="UP000530060">
    <property type="component" value="Unassembled WGS sequence"/>
</dbReference>
<evidence type="ECO:0000313" key="3">
    <source>
        <dbReference type="Proteomes" id="UP000530060"/>
    </source>
</evidence>
<feature type="transmembrane region" description="Helical" evidence="1">
    <location>
        <begin position="190"/>
        <end position="213"/>
    </location>
</feature>
<feature type="transmembrane region" description="Helical" evidence="1">
    <location>
        <begin position="233"/>
        <end position="250"/>
    </location>
</feature>
<feature type="transmembrane region" description="Helical" evidence="1">
    <location>
        <begin position="311"/>
        <end position="329"/>
    </location>
</feature>
<gene>
    <name evidence="2" type="ORF">FLAT13_04429</name>
</gene>
<keyword evidence="1" id="KW-1133">Transmembrane helix</keyword>
<feature type="transmembrane region" description="Helical" evidence="1">
    <location>
        <begin position="286"/>
        <end position="304"/>
    </location>
</feature>
<dbReference type="RefSeq" id="WP_180910439.1">
    <property type="nucleotide sequence ID" value="NZ_CAIJDP010000088.1"/>
</dbReference>
<feature type="transmembrane region" description="Helical" evidence="1">
    <location>
        <begin position="82"/>
        <end position="102"/>
    </location>
</feature>
<name>A0A6V6Z9Q2_9FLAO</name>
<feature type="transmembrane region" description="Helical" evidence="1">
    <location>
        <begin position="114"/>
        <end position="132"/>
    </location>
</feature>
<keyword evidence="1" id="KW-0472">Membrane</keyword>
<accession>A0A6V6Z9Q2</accession>
<evidence type="ECO:0000313" key="2">
    <source>
        <dbReference type="EMBL" id="CAD0008511.1"/>
    </source>
</evidence>
<dbReference type="EMBL" id="CAIJDP010000088">
    <property type="protein sequence ID" value="CAD0008511.1"/>
    <property type="molecule type" value="Genomic_DNA"/>
</dbReference>
<proteinExistence type="predicted"/>
<organism evidence="2 3">
    <name type="scientific">Flavobacterium salmonis</name>
    <dbReference type="NCBI Taxonomy" id="2654844"/>
    <lineage>
        <taxon>Bacteria</taxon>
        <taxon>Pseudomonadati</taxon>
        <taxon>Bacteroidota</taxon>
        <taxon>Flavobacteriia</taxon>
        <taxon>Flavobacteriales</taxon>
        <taxon>Flavobacteriaceae</taxon>
        <taxon>Flavobacterium</taxon>
    </lineage>
</organism>
<protein>
    <recommendedName>
        <fullName evidence="4">EpsG family protein</fullName>
    </recommendedName>
</protein>
<feature type="transmembrane region" description="Helical" evidence="1">
    <location>
        <begin position="6"/>
        <end position="22"/>
    </location>
</feature>